<accession>A0A3R8SRF0</accession>
<dbReference type="GO" id="GO:0005975">
    <property type="term" value="P:carbohydrate metabolic process"/>
    <property type="evidence" value="ECO:0007669"/>
    <property type="project" value="InterPro"/>
</dbReference>
<dbReference type="RefSeq" id="WP_125350670.1">
    <property type="nucleotide sequence ID" value="NZ_RHPO01000048.1"/>
</dbReference>
<keyword evidence="1" id="KW-0328">Glycosyltransferase</keyword>
<evidence type="ECO:0008006" key="5">
    <source>
        <dbReference type="Google" id="ProtNLM"/>
    </source>
</evidence>
<proteinExistence type="predicted"/>
<dbReference type="GO" id="GO:0008107">
    <property type="term" value="F:galactoside 2-alpha-L-fucosyltransferase activity"/>
    <property type="evidence" value="ECO:0007669"/>
    <property type="project" value="InterPro"/>
</dbReference>
<dbReference type="GO" id="GO:0016020">
    <property type="term" value="C:membrane"/>
    <property type="evidence" value="ECO:0007669"/>
    <property type="project" value="InterPro"/>
</dbReference>
<dbReference type="Pfam" id="PF01531">
    <property type="entry name" value="Glyco_transf_11"/>
    <property type="match status" value="1"/>
</dbReference>
<organism evidence="3 4">
    <name type="scientific">Empedobacter falsenii</name>
    <dbReference type="NCBI Taxonomy" id="343874"/>
    <lineage>
        <taxon>Bacteria</taxon>
        <taxon>Pseudomonadati</taxon>
        <taxon>Bacteroidota</taxon>
        <taxon>Flavobacteriia</taxon>
        <taxon>Flavobacteriales</taxon>
        <taxon>Weeksellaceae</taxon>
        <taxon>Empedobacter</taxon>
    </lineage>
</organism>
<reference evidence="3 4" key="1">
    <citation type="submission" date="2018-10" db="EMBL/GenBank/DDBJ databases">
        <title>Transmission dynamics of multidrug resistant bacteria on intensive care unit surfaces.</title>
        <authorList>
            <person name="D'Souza A.W."/>
            <person name="Potter R.F."/>
            <person name="Wallace M."/>
            <person name="Shupe A."/>
            <person name="Patel S."/>
            <person name="Sun S."/>
            <person name="Gul D."/>
            <person name="Kwon J.H."/>
            <person name="Andleeb S."/>
            <person name="Burnham C.-A.D."/>
            <person name="Dantas G."/>
        </authorList>
    </citation>
    <scope>NUCLEOTIDE SEQUENCE [LARGE SCALE GENOMIC DNA]</scope>
    <source>
        <strain evidence="3 4">WF_348</strain>
    </source>
</reference>
<evidence type="ECO:0000313" key="4">
    <source>
        <dbReference type="Proteomes" id="UP000267844"/>
    </source>
</evidence>
<dbReference type="EMBL" id="RHPO01000048">
    <property type="protein sequence ID" value="RRT87940.1"/>
    <property type="molecule type" value="Genomic_DNA"/>
</dbReference>
<name>A0A3R8SRF0_9FLAO</name>
<dbReference type="AlphaFoldDB" id="A0A3R8SRF0"/>
<evidence type="ECO:0000256" key="2">
    <source>
        <dbReference type="ARBA" id="ARBA00022679"/>
    </source>
</evidence>
<comment type="caution">
    <text evidence="3">The sequence shown here is derived from an EMBL/GenBank/DDBJ whole genome shotgun (WGS) entry which is preliminary data.</text>
</comment>
<evidence type="ECO:0000256" key="1">
    <source>
        <dbReference type="ARBA" id="ARBA00022676"/>
    </source>
</evidence>
<keyword evidence="2" id="KW-0808">Transferase</keyword>
<dbReference type="Proteomes" id="UP000267844">
    <property type="component" value="Unassembled WGS sequence"/>
</dbReference>
<protein>
    <recommendedName>
        <fullName evidence="5">Alpha-1,2-fucosyltransferase</fullName>
    </recommendedName>
</protein>
<dbReference type="InterPro" id="IPR002516">
    <property type="entry name" value="Glyco_trans_11"/>
</dbReference>
<evidence type="ECO:0000313" key="3">
    <source>
        <dbReference type="EMBL" id="RRT87940.1"/>
    </source>
</evidence>
<sequence length="286" mass="34077">MINFFKIVFSFLLLRKPAIIIVTPNNIRLGNHLYYLLHCNIENKRSTLFKYVILEDDNLVEWLIKFPELRKLVINKEKVNCLDIKKKDYSFFQRFGKDFTEVELNDFIDIYIEPEIIKFESSEFSSDDLIINLRIGDYYASVHESKYGFNQTEYIKFIFNHSENFSLKKYTKIIIISDDQNWCRKYLIFLDKYCEELIISDEYNDAFKCLIGISLSKNLIISNSTFSYWGAYISNRINNCYNVIAPAFHSRAVQDEIAYQLNPKWKIVSKEEFNFDQLVCKDLKMP</sequence>
<gene>
    <name evidence="3" type="ORF">EGI89_14210</name>
</gene>